<dbReference type="Proteomes" id="UP001145799">
    <property type="component" value="Unassembled WGS sequence"/>
</dbReference>
<dbReference type="AlphaFoldDB" id="A0A9X3PKS9"/>
<dbReference type="InterPro" id="IPR012337">
    <property type="entry name" value="RNaseH-like_sf"/>
</dbReference>
<dbReference type="EMBL" id="JAVDYD010000001">
    <property type="protein sequence ID" value="MDR7340088.1"/>
    <property type="molecule type" value="Genomic_DNA"/>
</dbReference>
<keyword evidence="5" id="KW-1185">Reference proteome</keyword>
<feature type="region of interest" description="Disordered" evidence="1">
    <location>
        <begin position="1"/>
        <end position="22"/>
    </location>
</feature>
<evidence type="ECO:0000313" key="3">
    <source>
        <dbReference type="EMBL" id="MDR7340088.1"/>
    </source>
</evidence>
<evidence type="ECO:0000313" key="5">
    <source>
        <dbReference type="Proteomes" id="UP001183604"/>
    </source>
</evidence>
<reference evidence="3 5" key="2">
    <citation type="submission" date="2023-07" db="EMBL/GenBank/DDBJ databases">
        <title>Sequencing the genomes of 1000 actinobacteria strains.</title>
        <authorList>
            <person name="Klenk H.-P."/>
        </authorList>
    </citation>
    <scope>NUCLEOTIDE SEQUENCE [LARGE SCALE GENOMIC DNA]</scope>
    <source>
        <strain evidence="3 5">DSM 44724</strain>
    </source>
</reference>
<dbReference type="Proteomes" id="UP001183604">
    <property type="component" value="Unassembled WGS sequence"/>
</dbReference>
<dbReference type="SUPFAM" id="SSF53098">
    <property type="entry name" value="Ribonuclease H-like"/>
    <property type="match status" value="1"/>
</dbReference>
<gene>
    <name evidence="3" type="ORF">J2S69_003807</name>
    <name evidence="2" type="ORF">O2L01_20240</name>
</gene>
<protein>
    <recommendedName>
        <fullName evidence="6">NurA domain-containing protein</fullName>
    </recommendedName>
</protein>
<reference evidence="2" key="1">
    <citation type="submission" date="2022-12" db="EMBL/GenBank/DDBJ databases">
        <title>Gycomyces niveus sp.nov., a novel actinomycete isolated from soil in Shouguang.</title>
        <authorList>
            <person name="Yang X."/>
        </authorList>
    </citation>
    <scope>NUCLEOTIDE SEQUENCE</scope>
    <source>
        <strain evidence="2">DSM 44724</strain>
    </source>
</reference>
<comment type="caution">
    <text evidence="2">The sequence shown here is derived from an EMBL/GenBank/DDBJ whole genome shotgun (WGS) entry which is preliminary data.</text>
</comment>
<name>A0A9X3PKS9_9ACTN</name>
<evidence type="ECO:0000313" key="4">
    <source>
        <dbReference type="Proteomes" id="UP001145799"/>
    </source>
</evidence>
<dbReference type="RefSeq" id="WP_270123845.1">
    <property type="nucleotide sequence ID" value="NZ_BAAAOM010000003.1"/>
</dbReference>
<proteinExistence type="predicted"/>
<dbReference type="EMBL" id="JAPZVQ010000015">
    <property type="protein sequence ID" value="MDA1387336.1"/>
    <property type="molecule type" value="Genomic_DNA"/>
</dbReference>
<accession>A0A9X3PKS9</accession>
<evidence type="ECO:0000313" key="2">
    <source>
        <dbReference type="EMBL" id="MDA1387336.1"/>
    </source>
</evidence>
<evidence type="ECO:0000256" key="1">
    <source>
        <dbReference type="SAM" id="MobiDB-lite"/>
    </source>
</evidence>
<evidence type="ECO:0008006" key="6">
    <source>
        <dbReference type="Google" id="ProtNLM"/>
    </source>
</evidence>
<sequence>MQITVDAWDPSFADNPESPSRSNQAIVNAGVELEPADWRPVDAPASGPRRIVVVDGVRRIDARVELFEDGERWPGVCVSWAAGAVACDLDGHASPEAAVVEVAVERGLFAAVDPGADFGRYPFRKAESADPGELIATAQAAMAELEAKVSSLVTMDAELSVLDGPLRGRTRLPHSVGYIKSHHRSYLQGELNAVVERLRPGQRTPVFHLMSGWPRYTWYLRLPGTSSRGWAGIARLEAADDLSEEAAIALADATAASLPPLGSAAHKDARAPQNLTPIAGLERRLKRMLGDPRLLLRSVRAASLETGDGGPGR</sequence>
<organism evidence="2 4">
    <name type="scientific">Glycomyces lechevalierae</name>
    <dbReference type="NCBI Taxonomy" id="256034"/>
    <lineage>
        <taxon>Bacteria</taxon>
        <taxon>Bacillati</taxon>
        <taxon>Actinomycetota</taxon>
        <taxon>Actinomycetes</taxon>
        <taxon>Glycomycetales</taxon>
        <taxon>Glycomycetaceae</taxon>
        <taxon>Glycomyces</taxon>
    </lineage>
</organism>